<evidence type="ECO:0000256" key="2">
    <source>
        <dbReference type="ARBA" id="ARBA00022737"/>
    </source>
</evidence>
<dbReference type="Gene3D" id="2.160.10.10">
    <property type="entry name" value="Hexapeptide repeat proteins"/>
    <property type="match status" value="1"/>
</dbReference>
<keyword evidence="1" id="KW-0808">Transferase</keyword>
<dbReference type="RefSeq" id="WP_309864538.1">
    <property type="nucleotide sequence ID" value="NZ_JAVDQG010000003.1"/>
</dbReference>
<organism evidence="3 4">
    <name type="scientific">Desmospora profundinema</name>
    <dbReference type="NCBI Taxonomy" id="1571184"/>
    <lineage>
        <taxon>Bacteria</taxon>
        <taxon>Bacillati</taxon>
        <taxon>Bacillota</taxon>
        <taxon>Bacilli</taxon>
        <taxon>Bacillales</taxon>
        <taxon>Thermoactinomycetaceae</taxon>
        <taxon>Desmospora</taxon>
    </lineage>
</organism>
<evidence type="ECO:0000313" key="4">
    <source>
        <dbReference type="Proteomes" id="UP001185012"/>
    </source>
</evidence>
<accession>A0ABU1ILG4</accession>
<comment type="caution">
    <text evidence="3">The sequence shown here is derived from an EMBL/GenBank/DDBJ whole genome shotgun (WGS) entry which is preliminary data.</text>
</comment>
<name>A0ABU1ILG4_9BACL</name>
<dbReference type="EMBL" id="JAVDQG010000003">
    <property type="protein sequence ID" value="MDR6225619.1"/>
    <property type="molecule type" value="Genomic_DNA"/>
</dbReference>
<dbReference type="SUPFAM" id="SSF51161">
    <property type="entry name" value="Trimeric LpxA-like enzymes"/>
    <property type="match status" value="1"/>
</dbReference>
<dbReference type="InterPro" id="IPR001451">
    <property type="entry name" value="Hexapep"/>
</dbReference>
<reference evidence="3 4" key="1">
    <citation type="submission" date="2023-07" db="EMBL/GenBank/DDBJ databases">
        <title>Genomic Encyclopedia of Type Strains, Phase IV (KMG-IV): sequencing the most valuable type-strain genomes for metagenomic binning, comparative biology and taxonomic classification.</title>
        <authorList>
            <person name="Goeker M."/>
        </authorList>
    </citation>
    <scope>NUCLEOTIDE SEQUENCE [LARGE SCALE GENOMIC DNA]</scope>
    <source>
        <strain evidence="3 4">DSM 45903</strain>
    </source>
</reference>
<gene>
    <name evidence="3" type="ORF">JOE21_001617</name>
</gene>
<sequence length="178" mass="19814">MRRTERQPVTGSNSLWQLYRTVPFGTVFKNTLINEVARYVPVFPWKNWLYRRLLHMEVGARTAIAFKVTVDLLYPERIRIGSNTIIGYHTTILTHEYLVEEYRIGDVVIGNHVMIGANTTILPGVTIGDGAVIGAGSLVNKDVPPGMLAAGNPIRLIRKREEPLSLPEDSASSSDSLL</sequence>
<keyword evidence="2" id="KW-0677">Repeat</keyword>
<proteinExistence type="predicted"/>
<dbReference type="Proteomes" id="UP001185012">
    <property type="component" value="Unassembled WGS sequence"/>
</dbReference>
<keyword evidence="4" id="KW-1185">Reference proteome</keyword>
<dbReference type="PANTHER" id="PTHR43300:SF6">
    <property type="entry name" value="ACETYLTRANSFERASE YVOF-RELATED"/>
    <property type="match status" value="1"/>
</dbReference>
<dbReference type="InterPro" id="IPR011004">
    <property type="entry name" value="Trimer_LpxA-like_sf"/>
</dbReference>
<dbReference type="InterPro" id="IPR050179">
    <property type="entry name" value="Trans_hexapeptide_repeat"/>
</dbReference>
<dbReference type="PROSITE" id="PS00101">
    <property type="entry name" value="HEXAPEP_TRANSFERASES"/>
    <property type="match status" value="1"/>
</dbReference>
<evidence type="ECO:0000256" key="1">
    <source>
        <dbReference type="ARBA" id="ARBA00022679"/>
    </source>
</evidence>
<dbReference type="InterPro" id="IPR018357">
    <property type="entry name" value="Hexapep_transf_CS"/>
</dbReference>
<dbReference type="CDD" id="cd04647">
    <property type="entry name" value="LbH_MAT_like"/>
    <property type="match status" value="1"/>
</dbReference>
<protein>
    <submittedName>
        <fullName evidence="3">Acetyltransferase-like isoleucine patch superfamily enzyme</fullName>
    </submittedName>
</protein>
<evidence type="ECO:0000313" key="3">
    <source>
        <dbReference type="EMBL" id="MDR6225619.1"/>
    </source>
</evidence>
<dbReference type="PANTHER" id="PTHR43300">
    <property type="entry name" value="ACETYLTRANSFERASE"/>
    <property type="match status" value="1"/>
</dbReference>
<dbReference type="Pfam" id="PF00132">
    <property type="entry name" value="Hexapep"/>
    <property type="match status" value="1"/>
</dbReference>